<gene>
    <name evidence="1" type="ORF">VSVS05_04441</name>
</gene>
<proteinExistence type="predicted"/>
<geneLocation type="plasmid" evidence="2">
    <name>pvs127</name>
</geneLocation>
<dbReference type="RefSeq" id="WP_006712413.1">
    <property type="nucleotide sequence ID" value="NZ_CP016416.1"/>
</dbReference>
<protein>
    <submittedName>
        <fullName evidence="1">Uncharacterized protein</fullName>
    </submittedName>
</protein>
<keyword evidence="2" id="KW-1185">Reference proteome</keyword>
<name>A0A1C7FHU9_9VIBR</name>
<dbReference type="Proteomes" id="UP000092528">
    <property type="component" value="Plasmid pVS127"/>
</dbReference>
<accession>A0A1C7FHU9</accession>
<dbReference type="EMBL" id="CP016416">
    <property type="protein sequence ID" value="ANU39476.1"/>
    <property type="molecule type" value="Genomic_DNA"/>
</dbReference>
<evidence type="ECO:0000313" key="1">
    <source>
        <dbReference type="EMBL" id="ANU39476.1"/>
    </source>
</evidence>
<reference evidence="1 2" key="1">
    <citation type="submission" date="2016-07" db="EMBL/GenBank/DDBJ databases">
        <title>Genome sequencing of Vibrio scophthalmi strain VS-05, an isolated from Paralichthys olivaceus.</title>
        <authorList>
            <person name="Han H.-J."/>
        </authorList>
    </citation>
    <scope>NUCLEOTIDE SEQUENCE [LARGE SCALE GENOMIC DNA]</scope>
    <source>
        <strain evidence="1 2">VS-05</strain>
        <plasmid evidence="2">pvs127</plasmid>
    </source>
</reference>
<keyword evidence="1" id="KW-0614">Plasmid</keyword>
<organism evidence="1 2">
    <name type="scientific">Vibrio scophthalmi</name>
    <dbReference type="NCBI Taxonomy" id="45658"/>
    <lineage>
        <taxon>Bacteria</taxon>
        <taxon>Pseudomonadati</taxon>
        <taxon>Pseudomonadota</taxon>
        <taxon>Gammaproteobacteria</taxon>
        <taxon>Vibrionales</taxon>
        <taxon>Vibrionaceae</taxon>
        <taxon>Vibrio</taxon>
    </lineage>
</organism>
<dbReference type="AlphaFoldDB" id="A0A1C7FHU9"/>
<sequence length="69" mass="8067">MMQDHEIHKAVDGVMALRPKVKHQEANVEQLRALKRRRDALEYAKEMQAIEDGEMMMSTAYAVRHFGLR</sequence>
<evidence type="ECO:0000313" key="2">
    <source>
        <dbReference type="Proteomes" id="UP000092528"/>
    </source>
</evidence>